<feature type="compositionally biased region" description="Acidic residues" evidence="13">
    <location>
        <begin position="122"/>
        <end position="136"/>
    </location>
</feature>
<keyword evidence="6" id="KW-0158">Chromosome</keyword>
<evidence type="ECO:0000256" key="8">
    <source>
        <dbReference type="ARBA" id="ARBA00022838"/>
    </source>
</evidence>
<evidence type="ECO:0000256" key="4">
    <source>
        <dbReference type="ARBA" id="ARBA00008952"/>
    </source>
</evidence>
<comment type="subcellular location">
    <subcellularLocation>
        <location evidence="3">Chromosome</location>
        <location evidence="3">Centromere</location>
        <location evidence="3">Kinetochore</location>
    </subcellularLocation>
    <subcellularLocation>
        <location evidence="2">Cytoplasm</location>
        <location evidence="2">Cytoskeleton</location>
        <location evidence="2">Spindle</location>
    </subcellularLocation>
    <subcellularLocation>
        <location evidence="1">Nucleus</location>
    </subcellularLocation>
</comment>
<evidence type="ECO:0000256" key="7">
    <source>
        <dbReference type="ARBA" id="ARBA00022490"/>
    </source>
</evidence>
<evidence type="ECO:0000256" key="10">
    <source>
        <dbReference type="ARBA" id="ARBA00023242"/>
    </source>
</evidence>
<keyword evidence="15" id="KW-1185">Reference proteome</keyword>
<dbReference type="AlphaFoldDB" id="A0AAN8MMN2"/>
<sequence length="181" mass="20571">MNALSGCVASLTLSTETLQSTIDNLSAAVEDYPRVCKILSSNRHFELISAKEITTAQTLLSTTIQPETDRLLRETEKAVHKLALKERKLIADAELLETRIANSLKNKSSSSASEVLQMKVEDEYEDEQDDGEEDAKEEARNEETLRKLRAQRQRLAYAVERLELEKRQKEMLVKKSLSYNI</sequence>
<dbReference type="Proteomes" id="UP001313282">
    <property type="component" value="Unassembled WGS sequence"/>
</dbReference>
<keyword evidence="10" id="KW-0539">Nucleus</keyword>
<evidence type="ECO:0000256" key="11">
    <source>
        <dbReference type="ARBA" id="ARBA00023328"/>
    </source>
</evidence>
<dbReference type="PANTHER" id="PTHR28262">
    <property type="entry name" value="DASH COMPLEX SUBUNIT SPC19"/>
    <property type="match status" value="1"/>
</dbReference>
<evidence type="ECO:0000256" key="5">
    <source>
        <dbReference type="ARBA" id="ARBA00016329"/>
    </source>
</evidence>
<evidence type="ECO:0000256" key="13">
    <source>
        <dbReference type="SAM" id="MobiDB-lite"/>
    </source>
</evidence>
<evidence type="ECO:0000256" key="6">
    <source>
        <dbReference type="ARBA" id="ARBA00022454"/>
    </source>
</evidence>
<keyword evidence="8" id="KW-0995">Kinetochore</keyword>
<dbReference type="EMBL" id="JAVHNR010000011">
    <property type="protein sequence ID" value="KAK6330954.1"/>
    <property type="molecule type" value="Genomic_DNA"/>
</dbReference>
<dbReference type="GO" id="GO:0008608">
    <property type="term" value="P:attachment of spindle microtubules to kinetochore"/>
    <property type="evidence" value="ECO:0007669"/>
    <property type="project" value="InterPro"/>
</dbReference>
<keyword evidence="9" id="KW-0206">Cytoskeleton</keyword>
<keyword evidence="11" id="KW-0137">Centromere</keyword>
<protein>
    <recommendedName>
        <fullName evidence="5">DASH complex subunit SPC19</fullName>
    </recommendedName>
    <alternativeName>
        <fullName evidence="12">Outer kinetochore protein SPC19</fullName>
    </alternativeName>
</protein>
<accession>A0AAN8MMN2</accession>
<proteinExistence type="inferred from homology"/>
<evidence type="ECO:0000313" key="15">
    <source>
        <dbReference type="Proteomes" id="UP001313282"/>
    </source>
</evidence>
<comment type="caution">
    <text evidence="14">The sequence shown here is derived from an EMBL/GenBank/DDBJ whole genome shotgun (WGS) entry which is preliminary data.</text>
</comment>
<evidence type="ECO:0000256" key="3">
    <source>
        <dbReference type="ARBA" id="ARBA00004629"/>
    </source>
</evidence>
<keyword evidence="7" id="KW-0963">Cytoplasm</keyword>
<gene>
    <name evidence="14" type="ORF">TWF718_003148</name>
</gene>
<organism evidence="14 15">
    <name type="scientific">Orbilia javanica</name>
    <dbReference type="NCBI Taxonomy" id="47235"/>
    <lineage>
        <taxon>Eukaryota</taxon>
        <taxon>Fungi</taxon>
        <taxon>Dikarya</taxon>
        <taxon>Ascomycota</taxon>
        <taxon>Pezizomycotina</taxon>
        <taxon>Orbiliomycetes</taxon>
        <taxon>Orbiliales</taxon>
        <taxon>Orbiliaceae</taxon>
        <taxon>Orbilia</taxon>
    </lineage>
</organism>
<evidence type="ECO:0000313" key="14">
    <source>
        <dbReference type="EMBL" id="KAK6330954.1"/>
    </source>
</evidence>
<evidence type="ECO:0000256" key="1">
    <source>
        <dbReference type="ARBA" id="ARBA00004123"/>
    </source>
</evidence>
<dbReference type="GO" id="GO:0005876">
    <property type="term" value="C:spindle microtubule"/>
    <property type="evidence" value="ECO:0007669"/>
    <property type="project" value="InterPro"/>
</dbReference>
<dbReference type="PANTHER" id="PTHR28262:SF1">
    <property type="entry name" value="DASH COMPLEX SUBUNIT SPC19"/>
    <property type="match status" value="1"/>
</dbReference>
<name>A0AAN8MMN2_9PEZI</name>
<dbReference type="InterPro" id="IPR013251">
    <property type="entry name" value="DASH_Spc19"/>
</dbReference>
<evidence type="ECO:0000256" key="12">
    <source>
        <dbReference type="ARBA" id="ARBA00032583"/>
    </source>
</evidence>
<dbReference type="Pfam" id="PF08287">
    <property type="entry name" value="DASH_Spc19"/>
    <property type="match status" value="1"/>
</dbReference>
<dbReference type="GO" id="GO:0042729">
    <property type="term" value="C:DASH complex"/>
    <property type="evidence" value="ECO:0007669"/>
    <property type="project" value="InterPro"/>
</dbReference>
<evidence type="ECO:0000256" key="2">
    <source>
        <dbReference type="ARBA" id="ARBA00004186"/>
    </source>
</evidence>
<feature type="compositionally biased region" description="Basic and acidic residues" evidence="13">
    <location>
        <begin position="137"/>
        <end position="146"/>
    </location>
</feature>
<comment type="similarity">
    <text evidence="4">Belongs to the DASH complex SPC19 family.</text>
</comment>
<feature type="region of interest" description="Disordered" evidence="13">
    <location>
        <begin position="120"/>
        <end position="146"/>
    </location>
</feature>
<evidence type="ECO:0000256" key="9">
    <source>
        <dbReference type="ARBA" id="ARBA00023212"/>
    </source>
</evidence>
<reference evidence="14 15" key="1">
    <citation type="submission" date="2019-10" db="EMBL/GenBank/DDBJ databases">
        <authorList>
            <person name="Palmer J.M."/>
        </authorList>
    </citation>
    <scope>NUCLEOTIDE SEQUENCE [LARGE SCALE GENOMIC DNA]</scope>
    <source>
        <strain evidence="14 15">TWF718</strain>
    </source>
</reference>